<proteinExistence type="predicted"/>
<dbReference type="WBParaSite" id="PS1159_v2.g19620.t1">
    <property type="protein sequence ID" value="PS1159_v2.g19620.t1"/>
    <property type="gene ID" value="PS1159_v2.g19620"/>
</dbReference>
<protein>
    <submittedName>
        <fullName evidence="2">Protein kinase domain-containing protein</fullName>
    </submittedName>
</protein>
<organism evidence="1 2">
    <name type="scientific">Panagrolaimus sp. PS1159</name>
    <dbReference type="NCBI Taxonomy" id="55785"/>
    <lineage>
        <taxon>Eukaryota</taxon>
        <taxon>Metazoa</taxon>
        <taxon>Ecdysozoa</taxon>
        <taxon>Nematoda</taxon>
        <taxon>Chromadorea</taxon>
        <taxon>Rhabditida</taxon>
        <taxon>Tylenchina</taxon>
        <taxon>Panagrolaimomorpha</taxon>
        <taxon>Panagrolaimoidea</taxon>
        <taxon>Panagrolaimidae</taxon>
        <taxon>Panagrolaimus</taxon>
    </lineage>
</organism>
<sequence>MSSAESRESNSTKLTSYPRIPRNDLVVQDQLGCGSFGSVYRGIWRCDGKEQVVALKKVFMLEKEVDILSQIRHRNIIHFYGVSQANPDFYIVTEYAEHGCLYEYLHNDSAELPFDLILQWALQIAHGVHYLHFEAPATIIHRDLKSKNVVLSKGYGDQIICKLCDFGTSKDLTHSFTRPTWAGTAAWMSPEIITQKEGITTATDVWSYAVVLWELVSREVPYKGLTEFKIYSIISQHGERLVIPETCPLKLANLLKNCWYTEPRDRIDMKMIILELQKMEANAELHLECTNFVKQKGAWRGEIDKQLKALNELKIDLARQKEELEKREQALTRRETTHQSFLHLQEFFTFNDVSTLTEDEICQWLRLLADTAPEEPDPDVVEGLITYIEKFKIDGSRILNVTEKDLQQLGIQKGTFCDYLLSHIEELQSRYAFETMPLRMSSIAEQRNKNDKSKQPFDFPLVLHIGLYQREMCSTTCSTRYRFKVFVDSDWQQCTMTEDMPSEIYDSATVIKDVCISLVDNNKRVLLETVRCLCPPFGYLEWINAPQDGGSVSVTITVTYTDQVMRPRNTCINAEITDFSCAQTVHNRVVMLKLRPIPTNTSISRINSALFNNSIQSPTPTNNNINSIQSVWRRRRSSFGTDGLNPIERARNIALLKIRGANAGIRGHEIQHSLSVTDDSQDDQAYFRPRSISHYIPSPGSTTASSMHTAVAATAGTSAINHNPSPSPKPMIRPKAYSNPFAQFRRSRKNSELSSEANSSTSDSKHFASFFLDSSSSPPVIHEHHSIPPVKRTSPSPSPTSTLKFEEEENEPNEIEQCCKNDCRHRKVIIPPKEIQNIDEVEPLKIEKKKKKPPSRKTSKTQAPIIPTNIVNNIEKIKETEIAPLEEQVVRKNSQHVYGGYNKWRWK</sequence>
<dbReference type="Proteomes" id="UP000887580">
    <property type="component" value="Unplaced"/>
</dbReference>
<evidence type="ECO:0000313" key="2">
    <source>
        <dbReference type="WBParaSite" id="PS1159_v2.g19620.t1"/>
    </source>
</evidence>
<accession>A0AC35FRC3</accession>
<evidence type="ECO:0000313" key="1">
    <source>
        <dbReference type="Proteomes" id="UP000887580"/>
    </source>
</evidence>
<name>A0AC35FRC3_9BILA</name>
<reference evidence="2" key="1">
    <citation type="submission" date="2022-11" db="UniProtKB">
        <authorList>
            <consortium name="WormBaseParasite"/>
        </authorList>
    </citation>
    <scope>IDENTIFICATION</scope>
</reference>